<name>A0A0A9EFF3_ARUDO</name>
<dbReference type="EMBL" id="GBRH01200162">
    <property type="protein sequence ID" value="JAD97733.1"/>
    <property type="molecule type" value="Transcribed_RNA"/>
</dbReference>
<protein>
    <submittedName>
        <fullName evidence="1">Uncharacterized protein</fullName>
    </submittedName>
</protein>
<evidence type="ECO:0000313" key="1">
    <source>
        <dbReference type="EMBL" id="JAD97733.1"/>
    </source>
</evidence>
<reference evidence="1" key="2">
    <citation type="journal article" date="2015" name="Data Brief">
        <title>Shoot transcriptome of the giant reed, Arundo donax.</title>
        <authorList>
            <person name="Barrero R.A."/>
            <person name="Guerrero F.D."/>
            <person name="Moolhuijzen P."/>
            <person name="Goolsby J.A."/>
            <person name="Tidwell J."/>
            <person name="Bellgard S.E."/>
            <person name="Bellgard M.I."/>
        </authorList>
    </citation>
    <scope>NUCLEOTIDE SEQUENCE</scope>
    <source>
        <tissue evidence="1">Shoot tissue taken approximately 20 cm above the soil surface</tissue>
    </source>
</reference>
<accession>A0A0A9EFF3</accession>
<organism evidence="1">
    <name type="scientific">Arundo donax</name>
    <name type="common">Giant reed</name>
    <name type="synonym">Donax arundinaceus</name>
    <dbReference type="NCBI Taxonomy" id="35708"/>
    <lineage>
        <taxon>Eukaryota</taxon>
        <taxon>Viridiplantae</taxon>
        <taxon>Streptophyta</taxon>
        <taxon>Embryophyta</taxon>
        <taxon>Tracheophyta</taxon>
        <taxon>Spermatophyta</taxon>
        <taxon>Magnoliopsida</taxon>
        <taxon>Liliopsida</taxon>
        <taxon>Poales</taxon>
        <taxon>Poaceae</taxon>
        <taxon>PACMAD clade</taxon>
        <taxon>Arundinoideae</taxon>
        <taxon>Arundineae</taxon>
        <taxon>Arundo</taxon>
    </lineage>
</organism>
<dbReference type="AlphaFoldDB" id="A0A0A9EFF3"/>
<reference evidence="1" key="1">
    <citation type="submission" date="2014-09" db="EMBL/GenBank/DDBJ databases">
        <authorList>
            <person name="Magalhaes I.L.F."/>
            <person name="Oliveira U."/>
            <person name="Santos F.R."/>
            <person name="Vidigal T.H.D.A."/>
            <person name="Brescovit A.D."/>
            <person name="Santos A.J."/>
        </authorList>
    </citation>
    <scope>NUCLEOTIDE SEQUENCE</scope>
    <source>
        <tissue evidence="1">Shoot tissue taken approximately 20 cm above the soil surface</tissue>
    </source>
</reference>
<sequence>MQRDKASAWSMDDSINKAQRSELINGGRRAVAAACRHCCLQLNAPREQTLFSPRPLPCLSSYSSLPSLYSLLTGSCLSSR</sequence>
<proteinExistence type="predicted"/>